<accession>F4RFN2</accession>
<sequence length="177" mass="18976">MLENSYAVTKNFNDINKILKNHDDTGRAGRPVYQTTEKIPVSLKPLADPVMILGKNCEEPPGVELFAPLKWFMDLLVPTPSAVCTSGILDLSMFPSSPSGGSLNTNPPPPFRRVSSAVSIPSVGQQLETEKGLSSPPPSLLCSYKPLFPAPAVSGYPASAGPNIMDEVMYVPYLDGK</sequence>
<dbReference type="KEGG" id="mlr:MELLADRAFT_104713"/>
<gene>
    <name evidence="1" type="ORF">MELLADRAFT_104713</name>
</gene>
<evidence type="ECO:0000313" key="1">
    <source>
        <dbReference type="EMBL" id="EGG08902.1"/>
    </source>
</evidence>
<organism evidence="2">
    <name type="scientific">Melampsora larici-populina (strain 98AG31 / pathotype 3-4-7)</name>
    <name type="common">Poplar leaf rust fungus</name>
    <dbReference type="NCBI Taxonomy" id="747676"/>
    <lineage>
        <taxon>Eukaryota</taxon>
        <taxon>Fungi</taxon>
        <taxon>Dikarya</taxon>
        <taxon>Basidiomycota</taxon>
        <taxon>Pucciniomycotina</taxon>
        <taxon>Pucciniomycetes</taxon>
        <taxon>Pucciniales</taxon>
        <taxon>Melampsoraceae</taxon>
        <taxon>Melampsora</taxon>
    </lineage>
</organism>
<dbReference type="RefSeq" id="XP_007407876.1">
    <property type="nucleotide sequence ID" value="XM_007407814.1"/>
</dbReference>
<dbReference type="AlphaFoldDB" id="F4RFN2"/>
<dbReference type="EMBL" id="GL883099">
    <property type="protein sequence ID" value="EGG08902.1"/>
    <property type="molecule type" value="Genomic_DNA"/>
</dbReference>
<dbReference type="InParanoid" id="F4RFN2"/>
<proteinExistence type="predicted"/>
<keyword evidence="2" id="KW-1185">Reference proteome</keyword>
<protein>
    <submittedName>
        <fullName evidence="1">Uncharacterized protein</fullName>
    </submittedName>
</protein>
<dbReference type="GeneID" id="18922373"/>
<name>F4RFN2_MELLP</name>
<dbReference type="HOGENOM" id="CLU_1518193_0_0_1"/>
<dbReference type="VEuPathDB" id="FungiDB:MELLADRAFT_104713"/>
<evidence type="ECO:0000313" key="2">
    <source>
        <dbReference type="Proteomes" id="UP000001072"/>
    </source>
</evidence>
<dbReference type="Proteomes" id="UP000001072">
    <property type="component" value="Unassembled WGS sequence"/>
</dbReference>
<reference evidence="2" key="1">
    <citation type="journal article" date="2011" name="Proc. Natl. Acad. Sci. U.S.A.">
        <title>Obligate biotrophy features unraveled by the genomic analysis of rust fungi.</title>
        <authorList>
            <person name="Duplessis S."/>
            <person name="Cuomo C.A."/>
            <person name="Lin Y.-C."/>
            <person name="Aerts A."/>
            <person name="Tisserant E."/>
            <person name="Veneault-Fourrey C."/>
            <person name="Joly D.L."/>
            <person name="Hacquard S."/>
            <person name="Amselem J."/>
            <person name="Cantarel B.L."/>
            <person name="Chiu R."/>
            <person name="Coutinho P.M."/>
            <person name="Feau N."/>
            <person name="Field M."/>
            <person name="Frey P."/>
            <person name="Gelhaye E."/>
            <person name="Goldberg J."/>
            <person name="Grabherr M.G."/>
            <person name="Kodira C.D."/>
            <person name="Kohler A."/>
            <person name="Kuees U."/>
            <person name="Lindquist E.A."/>
            <person name="Lucas S.M."/>
            <person name="Mago R."/>
            <person name="Mauceli E."/>
            <person name="Morin E."/>
            <person name="Murat C."/>
            <person name="Pangilinan J.L."/>
            <person name="Park R."/>
            <person name="Pearson M."/>
            <person name="Quesneville H."/>
            <person name="Rouhier N."/>
            <person name="Sakthikumar S."/>
            <person name="Salamov A.A."/>
            <person name="Schmutz J."/>
            <person name="Selles B."/>
            <person name="Shapiro H."/>
            <person name="Tanguay P."/>
            <person name="Tuskan G.A."/>
            <person name="Henrissat B."/>
            <person name="Van de Peer Y."/>
            <person name="Rouze P."/>
            <person name="Ellis J.G."/>
            <person name="Dodds P.N."/>
            <person name="Schein J.E."/>
            <person name="Zhong S."/>
            <person name="Hamelin R.C."/>
            <person name="Grigoriev I.V."/>
            <person name="Szabo L.J."/>
            <person name="Martin F."/>
        </authorList>
    </citation>
    <scope>NUCLEOTIDE SEQUENCE [LARGE SCALE GENOMIC DNA]</scope>
    <source>
        <strain evidence="2">98AG31 / pathotype 3-4-7</strain>
    </source>
</reference>